<dbReference type="OrthoDB" id="160645at2759"/>
<dbReference type="Proteomes" id="UP000824998">
    <property type="component" value="Unassembled WGS sequence"/>
</dbReference>
<evidence type="ECO:0000259" key="2">
    <source>
        <dbReference type="Pfam" id="PF22974"/>
    </source>
</evidence>
<dbReference type="AlphaFoldDB" id="A0A9P7YKZ7"/>
<dbReference type="Pfam" id="PF22974">
    <property type="entry name" value="DUF7029"/>
    <property type="match status" value="1"/>
</dbReference>
<dbReference type="Pfam" id="PF23865">
    <property type="entry name" value="DUF7223"/>
    <property type="match status" value="1"/>
</dbReference>
<feature type="compositionally biased region" description="Low complexity" evidence="1">
    <location>
        <begin position="655"/>
        <end position="671"/>
    </location>
</feature>
<evidence type="ECO:0000259" key="3">
    <source>
        <dbReference type="Pfam" id="PF23865"/>
    </source>
</evidence>
<evidence type="ECO:0008006" key="6">
    <source>
        <dbReference type="Google" id="ProtNLM"/>
    </source>
</evidence>
<feature type="domain" description="DUF7223" evidence="3">
    <location>
        <begin position="146"/>
        <end position="399"/>
    </location>
</feature>
<feature type="compositionally biased region" description="Polar residues" evidence="1">
    <location>
        <begin position="482"/>
        <end position="491"/>
    </location>
</feature>
<proteinExistence type="predicted"/>
<evidence type="ECO:0000256" key="1">
    <source>
        <dbReference type="SAM" id="MobiDB-lite"/>
    </source>
</evidence>
<feature type="domain" description="DUF7029" evidence="2">
    <location>
        <begin position="9"/>
        <end position="109"/>
    </location>
</feature>
<keyword evidence="5" id="KW-1185">Reference proteome</keyword>
<feature type="compositionally biased region" description="Polar residues" evidence="1">
    <location>
        <begin position="694"/>
        <end position="708"/>
    </location>
</feature>
<name>A0A9P7YKZ7_9HELO</name>
<feature type="compositionally biased region" description="Low complexity" evidence="1">
    <location>
        <begin position="503"/>
        <end position="522"/>
    </location>
</feature>
<organism evidence="4 5">
    <name type="scientific">Amylocarpus encephaloides</name>
    <dbReference type="NCBI Taxonomy" id="45428"/>
    <lineage>
        <taxon>Eukaryota</taxon>
        <taxon>Fungi</taxon>
        <taxon>Dikarya</taxon>
        <taxon>Ascomycota</taxon>
        <taxon>Pezizomycotina</taxon>
        <taxon>Leotiomycetes</taxon>
        <taxon>Helotiales</taxon>
        <taxon>Helotiales incertae sedis</taxon>
        <taxon>Amylocarpus</taxon>
    </lineage>
</organism>
<protein>
    <recommendedName>
        <fullName evidence="6">Peptidase A1 domain-containing protein</fullName>
    </recommendedName>
</protein>
<comment type="caution">
    <text evidence="4">The sequence shown here is derived from an EMBL/GenBank/DDBJ whole genome shotgun (WGS) entry which is preliminary data.</text>
</comment>
<feature type="region of interest" description="Disordered" evidence="1">
    <location>
        <begin position="630"/>
        <end position="767"/>
    </location>
</feature>
<feature type="compositionally biased region" description="Polar residues" evidence="1">
    <location>
        <begin position="672"/>
        <end position="685"/>
    </location>
</feature>
<evidence type="ECO:0000313" key="5">
    <source>
        <dbReference type="Proteomes" id="UP000824998"/>
    </source>
</evidence>
<accession>A0A9P7YKZ7</accession>
<evidence type="ECO:0000313" key="4">
    <source>
        <dbReference type="EMBL" id="KAG9235536.1"/>
    </source>
</evidence>
<reference evidence="4" key="1">
    <citation type="journal article" date="2021" name="IMA Fungus">
        <title>Genomic characterization of three marine fungi, including Emericellopsis atlantica sp. nov. with signatures of a generalist lifestyle and marine biomass degradation.</title>
        <authorList>
            <person name="Hagestad O.C."/>
            <person name="Hou L."/>
            <person name="Andersen J.H."/>
            <person name="Hansen E.H."/>
            <person name="Altermark B."/>
            <person name="Li C."/>
            <person name="Kuhnert E."/>
            <person name="Cox R.J."/>
            <person name="Crous P.W."/>
            <person name="Spatafora J.W."/>
            <person name="Lail K."/>
            <person name="Amirebrahimi M."/>
            <person name="Lipzen A."/>
            <person name="Pangilinan J."/>
            <person name="Andreopoulos W."/>
            <person name="Hayes R.D."/>
            <person name="Ng V."/>
            <person name="Grigoriev I.V."/>
            <person name="Jackson S.A."/>
            <person name="Sutton T.D.S."/>
            <person name="Dobson A.D.W."/>
            <person name="Rama T."/>
        </authorList>
    </citation>
    <scope>NUCLEOTIDE SEQUENCE</scope>
    <source>
        <strain evidence="4">TRa018bII</strain>
    </source>
</reference>
<feature type="compositionally biased region" description="Low complexity" evidence="1">
    <location>
        <begin position="424"/>
        <end position="478"/>
    </location>
</feature>
<sequence>MVNVTLDTGETQMMLSMDNFKGELKSVTCDNSLSLTFTSDQTYQEAIDDWEWVNFNEQRTFVMIVNYGDCAPDSGRQPWVVSGATYDNANFRVDFTAVQTAWNDLNNPYTLEWGAYTPPSSSSVAARGFLDGLLPSTEVNPKFDVSLAHSIPSSLFEKTTTSGLTFTIGCDSCGTTGSLTIAGKLKGTLLKLSIDEAYIEAIPHDIGADFNPSFTVAGQLESGWTKTWEIAKIPLSQFNIPGVFNVGPELRLSAGFELSGVQGSATVRTGVSARIPDSASAKVDFHGKDSHIDGWKPKVTTKPLSADAQVQGTLAVFTAVGVDLGMTIFKVIDMGVGIQMQVPKVTMTLGAEFNSLGNVCPNRPEMFGLKFDASIGVDLSIQGWNGNKDKPFFEKDLWNEPELYSFPQVCLPFGSPPNSPISLTKSVSVTPSTSSTSTSEEATFTSINASNTETSTTSESGSSTTSKPTNEKPTTTKELSTNDKPTTTHEPTTGGKPITSQNPSTVLPTGNTTTTGKETITEPPTQQTTIIVPPSSVGNATSGGPNVLSASINNGTTIGPIKTLPMGAGIPISTATSAPSSGLPPIYANQTGIWTVRPPTQTSPIDYFPTPSGNPPNNPPTTVTTDIFPQPTGGPNLPNLEANPTIVPSPDNQNPDVVVSTATVVPVPQVTSGSNGNSPNDENQPGTPPVTTVVDDNNYQPNPNSGNQGKPGKPVELPAPINSPPQTTTFPGGPHDTQPHPTQTGKPAYPNLPPYSHPPGNYNSTTVAKNTTTYEAPKFKGRLARYAI</sequence>
<dbReference type="InterPro" id="IPR054293">
    <property type="entry name" value="DUF7029"/>
</dbReference>
<gene>
    <name evidence="4" type="ORF">BJ875DRAFT_421920</name>
</gene>
<dbReference type="EMBL" id="MU251430">
    <property type="protein sequence ID" value="KAG9235536.1"/>
    <property type="molecule type" value="Genomic_DNA"/>
</dbReference>
<feature type="region of interest" description="Disordered" evidence="1">
    <location>
        <begin position="424"/>
        <end position="522"/>
    </location>
</feature>
<dbReference type="InterPro" id="IPR055647">
    <property type="entry name" value="DUF7223"/>
</dbReference>